<keyword evidence="4" id="KW-1185">Reference proteome</keyword>
<dbReference type="PATRIC" id="fig|188932.3.peg.1165"/>
<dbReference type="SUPFAM" id="SSF54427">
    <property type="entry name" value="NTF2-like"/>
    <property type="match status" value="1"/>
</dbReference>
<feature type="signal peptide" evidence="1">
    <location>
        <begin position="1"/>
        <end position="23"/>
    </location>
</feature>
<dbReference type="InterPro" id="IPR027843">
    <property type="entry name" value="DUF4440"/>
</dbReference>
<feature type="chain" id="PRO_5007280273" description="DUF4440 domain-containing protein" evidence="1">
    <location>
        <begin position="24"/>
        <end position="162"/>
    </location>
</feature>
<proteinExistence type="predicted"/>
<dbReference type="Proteomes" id="UP000071561">
    <property type="component" value="Chromosome"/>
</dbReference>
<organism evidence="3 4">
    <name type="scientific">Pedobacter cryoconitis</name>
    <dbReference type="NCBI Taxonomy" id="188932"/>
    <lineage>
        <taxon>Bacteria</taxon>
        <taxon>Pseudomonadati</taxon>
        <taxon>Bacteroidota</taxon>
        <taxon>Sphingobacteriia</taxon>
        <taxon>Sphingobacteriales</taxon>
        <taxon>Sphingobacteriaceae</taxon>
        <taxon>Pedobacter</taxon>
    </lineage>
</organism>
<dbReference type="EMBL" id="CP014504">
    <property type="protein sequence ID" value="AMP98055.1"/>
    <property type="molecule type" value="Genomic_DNA"/>
</dbReference>
<gene>
    <name evidence="3" type="ORF">AY601_1128</name>
</gene>
<dbReference type="InterPro" id="IPR032710">
    <property type="entry name" value="NTF2-like_dom_sf"/>
</dbReference>
<dbReference type="Pfam" id="PF14534">
    <property type="entry name" value="DUF4440"/>
    <property type="match status" value="1"/>
</dbReference>
<evidence type="ECO:0000256" key="1">
    <source>
        <dbReference type="SAM" id="SignalP"/>
    </source>
</evidence>
<dbReference type="Gene3D" id="3.10.450.50">
    <property type="match status" value="1"/>
</dbReference>
<dbReference type="AlphaFoldDB" id="A0A127V9U8"/>
<name>A0A127V9U8_9SPHI</name>
<accession>A0A127V9U8</accession>
<dbReference type="OrthoDB" id="1357763at2"/>
<sequence precursor="true">MKSLYNYAVLATLSVIAVLPAAAQHQNNGVQHGDSLYQTVSRLDSTMFSAYNKRDLETFMSHFSPDLEFYDDRGGLSDYAHNLAAFKRNFTDPAHSSRRELVKGSLVVYRLGNFGALAIGVHKFYGTVNGKEELEATAKFTEVWENKNGKWQIKREMSYDHR</sequence>
<dbReference type="RefSeq" id="WP_068397660.1">
    <property type="nucleotide sequence ID" value="NZ_CP014504.1"/>
</dbReference>
<evidence type="ECO:0000313" key="4">
    <source>
        <dbReference type="Proteomes" id="UP000071561"/>
    </source>
</evidence>
<evidence type="ECO:0000259" key="2">
    <source>
        <dbReference type="Pfam" id="PF14534"/>
    </source>
</evidence>
<feature type="domain" description="DUF4440" evidence="2">
    <location>
        <begin position="41"/>
        <end position="153"/>
    </location>
</feature>
<protein>
    <recommendedName>
        <fullName evidence="2">DUF4440 domain-containing protein</fullName>
    </recommendedName>
</protein>
<evidence type="ECO:0000313" key="3">
    <source>
        <dbReference type="EMBL" id="AMP98055.1"/>
    </source>
</evidence>
<reference evidence="3 4" key="1">
    <citation type="submission" date="2016-03" db="EMBL/GenBank/DDBJ databases">
        <title>Complete genome sequence of Pedobacter cryoconitis PAMC 27485.</title>
        <authorList>
            <person name="Lee J."/>
            <person name="Kim O.-S."/>
        </authorList>
    </citation>
    <scope>NUCLEOTIDE SEQUENCE [LARGE SCALE GENOMIC DNA]</scope>
    <source>
        <strain evidence="3 4">PAMC 27485</strain>
    </source>
</reference>
<keyword evidence="1" id="KW-0732">Signal</keyword>
<dbReference type="KEGG" id="pcm:AY601_1128"/>